<evidence type="ECO:0000313" key="3">
    <source>
        <dbReference type="EMBL" id="OKL62947.1"/>
    </source>
</evidence>
<name>A0A1Q5QAH4_TALAT</name>
<feature type="transmembrane region" description="Helical" evidence="1">
    <location>
        <begin position="295"/>
        <end position="316"/>
    </location>
</feature>
<accession>A0A1Q5QAH4</accession>
<proteinExistence type="predicted"/>
<dbReference type="OrthoDB" id="1058301at2759"/>
<dbReference type="Pfam" id="PF03009">
    <property type="entry name" value="GDPD"/>
    <property type="match status" value="1"/>
</dbReference>
<dbReference type="InterPro" id="IPR017946">
    <property type="entry name" value="PLC-like_Pdiesterase_TIM-brl"/>
</dbReference>
<keyword evidence="1" id="KW-0472">Membrane</keyword>
<dbReference type="Gene3D" id="3.20.20.190">
    <property type="entry name" value="Phosphatidylinositol (PI) phosphodiesterase"/>
    <property type="match status" value="1"/>
</dbReference>
<dbReference type="InterPro" id="IPR030395">
    <property type="entry name" value="GP_PDE_dom"/>
</dbReference>
<feature type="domain" description="GP-PDE" evidence="2">
    <location>
        <begin position="21"/>
        <end position="269"/>
    </location>
</feature>
<dbReference type="GO" id="GO:0008081">
    <property type="term" value="F:phosphoric diester hydrolase activity"/>
    <property type="evidence" value="ECO:0007669"/>
    <property type="project" value="InterPro"/>
</dbReference>
<organism evidence="3 4">
    <name type="scientific">Talaromyces atroroseus</name>
    <dbReference type="NCBI Taxonomy" id="1441469"/>
    <lineage>
        <taxon>Eukaryota</taxon>
        <taxon>Fungi</taxon>
        <taxon>Dikarya</taxon>
        <taxon>Ascomycota</taxon>
        <taxon>Pezizomycotina</taxon>
        <taxon>Eurotiomycetes</taxon>
        <taxon>Eurotiomycetidae</taxon>
        <taxon>Eurotiales</taxon>
        <taxon>Trichocomaceae</taxon>
        <taxon>Talaromyces</taxon>
        <taxon>Talaromyces sect. Trachyspermi</taxon>
    </lineage>
</organism>
<keyword evidence="4" id="KW-1185">Reference proteome</keyword>
<dbReference type="PROSITE" id="PS51704">
    <property type="entry name" value="GP_PDE"/>
    <property type="match status" value="1"/>
</dbReference>
<keyword evidence="1" id="KW-1133">Transmembrane helix</keyword>
<gene>
    <name evidence="3" type="ORF">UA08_01765</name>
</gene>
<dbReference type="RefSeq" id="XP_020123068.1">
    <property type="nucleotide sequence ID" value="XM_020261465.1"/>
</dbReference>
<comment type="caution">
    <text evidence="3">The sequence shown here is derived from an EMBL/GenBank/DDBJ whole genome shotgun (WGS) entry which is preliminary data.</text>
</comment>
<dbReference type="SUPFAM" id="SSF51695">
    <property type="entry name" value="PLC-like phosphodiesterases"/>
    <property type="match status" value="1"/>
</dbReference>
<evidence type="ECO:0000259" key="2">
    <source>
        <dbReference type="PROSITE" id="PS51704"/>
    </source>
</evidence>
<dbReference type="GeneID" id="31001520"/>
<dbReference type="PANTHER" id="PTHR43805">
    <property type="entry name" value="GLYCEROPHOSPHORYL DIESTER PHOSPHODIESTERASE"/>
    <property type="match status" value="1"/>
</dbReference>
<evidence type="ECO:0000313" key="4">
    <source>
        <dbReference type="Proteomes" id="UP000214365"/>
    </source>
</evidence>
<dbReference type="CDD" id="cd08570">
    <property type="entry name" value="GDPD_YPL206cp_fungi"/>
    <property type="match status" value="1"/>
</dbReference>
<sequence length="337" mass="38775">MAQEQLFRRPFYAKDGKTRLPQYVAHRGFNRIYPENTKSAFTAAIDVGCHGIETDVQITKDGVVVISHDSSLNRCFGIDKLIKDCDWEYLSTLWTTREPRERMLRLSDLLDFLNAPSNAHVWVLLDIKRNNDVKVIIKKIAEVVKSGPYASQPWYSRIVLGCWTPAYFPSCKEHLPDFQAALIGYNVVGARNVLHTVPSISFNTHFKSVKGPLGYGFVDAVHGNKNSEDGKRKLIFTWTVNAARDMRWAIRNNFDAILTDDPALCKQICDSWDDAYAQRHEADDNRVTLGERLHLALWGFWFTFFSWVFPIVYPYLQRFMQEKPTVRTEINGSTSRT</sequence>
<evidence type="ECO:0000256" key="1">
    <source>
        <dbReference type="SAM" id="Phobius"/>
    </source>
</evidence>
<protein>
    <recommendedName>
        <fullName evidence="2">GP-PDE domain-containing protein</fullName>
    </recommendedName>
</protein>
<reference evidence="3 4" key="1">
    <citation type="submission" date="2015-06" db="EMBL/GenBank/DDBJ databases">
        <title>Talaromyces atroroseus IBT 11181 draft genome.</title>
        <authorList>
            <person name="Rasmussen K.B."/>
            <person name="Rasmussen S."/>
            <person name="Petersen B."/>
            <person name="Sicheritz-Ponten T."/>
            <person name="Mortensen U.H."/>
            <person name="Thrane U."/>
        </authorList>
    </citation>
    <scope>NUCLEOTIDE SEQUENCE [LARGE SCALE GENOMIC DNA]</scope>
    <source>
        <strain evidence="3 4">IBT 11181</strain>
    </source>
</reference>
<dbReference type="GO" id="GO:0006629">
    <property type="term" value="P:lipid metabolic process"/>
    <property type="evidence" value="ECO:0007669"/>
    <property type="project" value="InterPro"/>
</dbReference>
<dbReference type="PANTHER" id="PTHR43805:SF1">
    <property type="entry name" value="GP-PDE DOMAIN-CONTAINING PROTEIN"/>
    <property type="match status" value="1"/>
</dbReference>
<dbReference type="Proteomes" id="UP000214365">
    <property type="component" value="Unassembled WGS sequence"/>
</dbReference>
<dbReference type="STRING" id="1441469.A0A1Q5QAH4"/>
<keyword evidence="1" id="KW-0812">Transmembrane</keyword>
<dbReference type="EMBL" id="LFMY01000002">
    <property type="protein sequence ID" value="OKL62947.1"/>
    <property type="molecule type" value="Genomic_DNA"/>
</dbReference>
<dbReference type="AlphaFoldDB" id="A0A1Q5QAH4"/>